<sequence length="182" mass="20258">MTSNVFIDYVRNARPCMRDATVLQGKHWRIGILTESLIRLEWSDSGEFEDRLTQMAVNRDFGADPEFTVTHRNGLLIVDTPALYLTYDGKPFSKEGLSIVVKGVSDTQFNTWHYGDAPLHNLKGTARTLDEADGEIALDDGVLSRDGWAVIDDSGSNVIVEADEVDGKTNSDSVPNCWWHPS</sequence>
<accession>A0ABM7EXA8</accession>
<gene>
    <name evidence="1" type="ORF">BBCT_1599</name>
</gene>
<reference evidence="1 2" key="1">
    <citation type="submission" date="2012-02" db="EMBL/GenBank/DDBJ databases">
        <title>Complete genome sequence of Bifidobacterium catenulatum JCM 1194.</title>
        <authorList>
            <person name="Toh H."/>
            <person name="Oshima K."/>
            <person name="Morita H."/>
            <person name="Hattori M."/>
        </authorList>
    </citation>
    <scope>NUCLEOTIDE SEQUENCE [LARGE SCALE GENOMIC DNA]</scope>
    <source>
        <strain evidence="1 2">JCM 1194</strain>
    </source>
</reference>
<keyword evidence="2" id="KW-1185">Reference proteome</keyword>
<proteinExistence type="predicted"/>
<organism evidence="1 2">
    <name type="scientific">Bifidobacterium catenulatum DSM 16992 = JCM 1194 = LMG 11043</name>
    <dbReference type="NCBI Taxonomy" id="566552"/>
    <lineage>
        <taxon>Bacteria</taxon>
        <taxon>Bacillati</taxon>
        <taxon>Actinomycetota</taxon>
        <taxon>Actinomycetes</taxon>
        <taxon>Bifidobacteriales</taxon>
        <taxon>Bifidobacteriaceae</taxon>
        <taxon>Bifidobacterium</taxon>
    </lineage>
</organism>
<keyword evidence="1" id="KW-0378">Hydrolase</keyword>
<dbReference type="EMBL" id="AP012325">
    <property type="protein sequence ID" value="BAR02567.1"/>
    <property type="molecule type" value="Genomic_DNA"/>
</dbReference>
<evidence type="ECO:0000313" key="1">
    <source>
        <dbReference type="EMBL" id="BAR02567.1"/>
    </source>
</evidence>
<name>A0ABM7EXA8_9BIFI</name>
<protein>
    <submittedName>
        <fullName evidence="1">Glycosyl hydrolase</fullName>
    </submittedName>
</protein>
<dbReference type="Proteomes" id="UP000035061">
    <property type="component" value="Chromosome"/>
</dbReference>
<dbReference type="GO" id="GO:0016787">
    <property type="term" value="F:hydrolase activity"/>
    <property type="evidence" value="ECO:0007669"/>
    <property type="project" value="UniProtKB-KW"/>
</dbReference>
<evidence type="ECO:0000313" key="2">
    <source>
        <dbReference type="Proteomes" id="UP000035061"/>
    </source>
</evidence>